<evidence type="ECO:0000256" key="1">
    <source>
        <dbReference type="SAM" id="MobiDB-lite"/>
    </source>
</evidence>
<dbReference type="Proteomes" id="UP000830115">
    <property type="component" value="Chromosome"/>
</dbReference>
<dbReference type="EMBL" id="CP086322">
    <property type="protein sequence ID" value="UQA93041.1"/>
    <property type="molecule type" value="Genomic_DNA"/>
</dbReference>
<protein>
    <submittedName>
        <fullName evidence="2">Uncharacterized protein</fullName>
    </submittedName>
</protein>
<sequence length="59" mass="6525">MLGGRLELKDVLDDPAGHRALTEGLSGIRDQWRSMTPQERQARRASAAQVPDEAPRGTR</sequence>
<dbReference type="RefSeq" id="WP_248863896.1">
    <property type="nucleotide sequence ID" value="NZ_CP086322.1"/>
</dbReference>
<feature type="region of interest" description="Disordered" evidence="1">
    <location>
        <begin position="1"/>
        <end position="59"/>
    </location>
</feature>
<organism evidence="2 3">
    <name type="scientific">Streptomyces halobius</name>
    <dbReference type="NCBI Taxonomy" id="2879846"/>
    <lineage>
        <taxon>Bacteria</taxon>
        <taxon>Bacillati</taxon>
        <taxon>Actinomycetota</taxon>
        <taxon>Actinomycetes</taxon>
        <taxon>Kitasatosporales</taxon>
        <taxon>Streptomycetaceae</taxon>
        <taxon>Streptomyces</taxon>
    </lineage>
</organism>
<proteinExistence type="predicted"/>
<accession>A0ABY4M9T4</accession>
<feature type="compositionally biased region" description="Basic and acidic residues" evidence="1">
    <location>
        <begin position="1"/>
        <end position="21"/>
    </location>
</feature>
<evidence type="ECO:0000313" key="2">
    <source>
        <dbReference type="EMBL" id="UQA93041.1"/>
    </source>
</evidence>
<gene>
    <name evidence="2" type="ORF">K9S39_15410</name>
</gene>
<evidence type="ECO:0000313" key="3">
    <source>
        <dbReference type="Proteomes" id="UP000830115"/>
    </source>
</evidence>
<name>A0ABY4M9T4_9ACTN</name>
<keyword evidence="3" id="KW-1185">Reference proteome</keyword>
<reference evidence="2" key="1">
    <citation type="submission" date="2021-10" db="EMBL/GenBank/DDBJ databases">
        <title>Streptomyces nigrumlapis sp.nov.,an antimicrobial producing actinobacterium isolated from Black Gobi rocks.</title>
        <authorList>
            <person name="Wen Y."/>
            <person name="Zhang W."/>
            <person name="Liu X.G."/>
        </authorList>
    </citation>
    <scope>NUCLEOTIDE SEQUENCE</scope>
    <source>
        <strain evidence="2">ST13-2-2</strain>
    </source>
</reference>